<dbReference type="WBParaSite" id="SCUD_0000125501-mRNA-1">
    <property type="protein sequence ID" value="SCUD_0000125501-mRNA-1"/>
    <property type="gene ID" value="SCUD_0000125501"/>
</dbReference>
<accession>A0A183JEZ2</accession>
<organism evidence="3">
    <name type="scientific">Schistosoma curassoni</name>
    <dbReference type="NCBI Taxonomy" id="6186"/>
    <lineage>
        <taxon>Eukaryota</taxon>
        <taxon>Metazoa</taxon>
        <taxon>Spiralia</taxon>
        <taxon>Lophotrochozoa</taxon>
        <taxon>Platyhelminthes</taxon>
        <taxon>Trematoda</taxon>
        <taxon>Digenea</taxon>
        <taxon>Strigeidida</taxon>
        <taxon>Schistosomatoidea</taxon>
        <taxon>Schistosomatidae</taxon>
        <taxon>Schistosoma</taxon>
    </lineage>
</organism>
<reference evidence="3" key="1">
    <citation type="submission" date="2016-06" db="UniProtKB">
        <authorList>
            <consortium name="WormBaseParasite"/>
        </authorList>
    </citation>
    <scope>IDENTIFICATION</scope>
</reference>
<proteinExistence type="predicted"/>
<reference evidence="1 2" key="2">
    <citation type="submission" date="2018-11" db="EMBL/GenBank/DDBJ databases">
        <authorList>
            <consortium name="Pathogen Informatics"/>
        </authorList>
    </citation>
    <scope>NUCLEOTIDE SEQUENCE [LARGE SCALE GENOMIC DNA]</scope>
    <source>
        <strain evidence="1">Dakar</strain>
        <strain evidence="2">Dakar, Senegal</strain>
    </source>
</reference>
<evidence type="ECO:0000313" key="1">
    <source>
        <dbReference type="EMBL" id="VDO66521.1"/>
    </source>
</evidence>
<sequence length="35" mass="4016">MWIIGLESGFFNSARWIFHIPVKAPDIHFPSKGSE</sequence>
<protein>
    <submittedName>
        <fullName evidence="1 3">Uncharacterized protein</fullName>
    </submittedName>
</protein>
<evidence type="ECO:0000313" key="3">
    <source>
        <dbReference type="WBParaSite" id="SCUD_0000125501-mRNA-1"/>
    </source>
</evidence>
<dbReference type="AlphaFoldDB" id="A0A183JEZ2"/>
<keyword evidence="2" id="KW-1185">Reference proteome</keyword>
<gene>
    <name evidence="1" type="ORF">SCUD_LOCUS1257</name>
</gene>
<name>A0A183JEZ2_9TREM</name>
<evidence type="ECO:0000313" key="2">
    <source>
        <dbReference type="Proteomes" id="UP000279833"/>
    </source>
</evidence>
<dbReference type="Proteomes" id="UP000279833">
    <property type="component" value="Unassembled WGS sequence"/>
</dbReference>
<dbReference type="EMBL" id="UZAK01000980">
    <property type="protein sequence ID" value="VDO66521.1"/>
    <property type="molecule type" value="Genomic_DNA"/>
</dbReference>